<dbReference type="EMBL" id="GBXM01099123">
    <property type="protein sequence ID" value="JAH09454.1"/>
    <property type="molecule type" value="Transcribed_RNA"/>
</dbReference>
<reference evidence="1" key="1">
    <citation type="submission" date="2014-11" db="EMBL/GenBank/DDBJ databases">
        <authorList>
            <person name="Amaro Gonzalez C."/>
        </authorList>
    </citation>
    <scope>NUCLEOTIDE SEQUENCE</scope>
</reference>
<name>A0A0E9PY86_ANGAN</name>
<dbReference type="AlphaFoldDB" id="A0A0E9PY86"/>
<organism evidence="1">
    <name type="scientific">Anguilla anguilla</name>
    <name type="common">European freshwater eel</name>
    <name type="synonym">Muraena anguilla</name>
    <dbReference type="NCBI Taxonomy" id="7936"/>
    <lineage>
        <taxon>Eukaryota</taxon>
        <taxon>Metazoa</taxon>
        <taxon>Chordata</taxon>
        <taxon>Craniata</taxon>
        <taxon>Vertebrata</taxon>
        <taxon>Euteleostomi</taxon>
        <taxon>Actinopterygii</taxon>
        <taxon>Neopterygii</taxon>
        <taxon>Teleostei</taxon>
        <taxon>Anguilliformes</taxon>
        <taxon>Anguillidae</taxon>
        <taxon>Anguilla</taxon>
    </lineage>
</organism>
<sequence length="44" mass="4560">MAAGGKNDCTGVLMVCLFGASAEMQSIVVKAGSDTDAVYPYCWV</sequence>
<protein>
    <submittedName>
        <fullName evidence="1">Uncharacterized protein</fullName>
    </submittedName>
</protein>
<proteinExistence type="predicted"/>
<accession>A0A0E9PY86</accession>
<evidence type="ECO:0000313" key="1">
    <source>
        <dbReference type="EMBL" id="JAH09454.1"/>
    </source>
</evidence>
<reference evidence="1" key="2">
    <citation type="journal article" date="2015" name="Fish Shellfish Immunol.">
        <title>Early steps in the European eel (Anguilla anguilla)-Vibrio vulnificus interaction in the gills: Role of the RtxA13 toxin.</title>
        <authorList>
            <person name="Callol A."/>
            <person name="Pajuelo D."/>
            <person name="Ebbesson L."/>
            <person name="Teles M."/>
            <person name="MacKenzie S."/>
            <person name="Amaro C."/>
        </authorList>
    </citation>
    <scope>NUCLEOTIDE SEQUENCE</scope>
</reference>